<keyword evidence="2" id="KW-0539">Nucleus</keyword>
<dbReference type="AlphaFoldDB" id="A0AAD6GJI9"/>
<dbReference type="PANTHER" id="PTHR37534:SF25">
    <property type="entry name" value="ZN(II)2CYS6 TRANSCRIPTION FACTOR (EUROFUNG)"/>
    <property type="match status" value="1"/>
</dbReference>
<dbReference type="GO" id="GO:0000976">
    <property type="term" value="F:transcription cis-regulatory region binding"/>
    <property type="evidence" value="ECO:0007669"/>
    <property type="project" value="TreeGrafter"/>
</dbReference>
<dbReference type="EMBL" id="JAQIZZ010000002">
    <property type="protein sequence ID" value="KAJ5552100.1"/>
    <property type="molecule type" value="Genomic_DNA"/>
</dbReference>
<evidence type="ECO:0000256" key="1">
    <source>
        <dbReference type="ARBA" id="ARBA00004123"/>
    </source>
</evidence>
<sequence length="482" mass="54828">MSKLSTMRQQISSNQEELKNFFRHGENSCLPGSWLPKYGKSALALPNDPSVSQWSSEARSAPACLDSMSKSSTLFPLDQMGSKMNLSYLSEHSELAPIWQPRLENGDEAYLLRHFQRHLADWLDAGNTKRQFSTDVARRATQSPLLLYACIAAAACHLSRTAYTVSPDLANQFYERCISIILAALHKPVFDIEIDILLSSTVILRLFEQISSNTPSNDPQCHLLAGSVYFSSYVDYAISGGLSSASFWIFVVQDIQSALSHQKRLKLDFELFDGRLRRLWASKPVLSDGDWVNRAIWLLAETINSYFDVPRRNFSHGLDFSGEVTLKQRIGEWELEVSKAIRPLHISPPDPAKGNPFPVIWYNNIAHSTAMQHVCLAKALMLIQEYAIQHSMLSPEKQLHLKEEIWYNLDYLFGIALSADDEPSLRVMACHALYACSAWIDNRIARNSLFNLLRQTERENGWPWAYVEQQVLHTWQGDSREE</sequence>
<proteinExistence type="predicted"/>
<evidence type="ECO:0000313" key="3">
    <source>
        <dbReference type="EMBL" id="KAJ5552100.1"/>
    </source>
</evidence>
<dbReference type="Proteomes" id="UP001220324">
    <property type="component" value="Unassembled WGS sequence"/>
</dbReference>
<organism evidence="3 4">
    <name type="scientific">Penicillium frequentans</name>
    <dbReference type="NCBI Taxonomy" id="3151616"/>
    <lineage>
        <taxon>Eukaryota</taxon>
        <taxon>Fungi</taxon>
        <taxon>Dikarya</taxon>
        <taxon>Ascomycota</taxon>
        <taxon>Pezizomycotina</taxon>
        <taxon>Eurotiomycetes</taxon>
        <taxon>Eurotiomycetidae</taxon>
        <taxon>Eurotiales</taxon>
        <taxon>Aspergillaceae</taxon>
        <taxon>Penicillium</taxon>
    </lineage>
</organism>
<dbReference type="PANTHER" id="PTHR37534">
    <property type="entry name" value="TRANSCRIPTIONAL ACTIVATOR PROTEIN UGA3"/>
    <property type="match status" value="1"/>
</dbReference>
<evidence type="ECO:0000256" key="2">
    <source>
        <dbReference type="ARBA" id="ARBA00023242"/>
    </source>
</evidence>
<gene>
    <name evidence="3" type="ORF">N7494_001478</name>
</gene>
<evidence type="ECO:0000313" key="4">
    <source>
        <dbReference type="Proteomes" id="UP001220324"/>
    </source>
</evidence>
<accession>A0AAD6GJI9</accession>
<evidence type="ECO:0008006" key="5">
    <source>
        <dbReference type="Google" id="ProtNLM"/>
    </source>
</evidence>
<dbReference type="GO" id="GO:0003700">
    <property type="term" value="F:DNA-binding transcription factor activity"/>
    <property type="evidence" value="ECO:0007669"/>
    <property type="project" value="TreeGrafter"/>
</dbReference>
<protein>
    <recommendedName>
        <fullName evidence="5">Transcription factor domain-containing protein</fullName>
    </recommendedName>
</protein>
<comment type="caution">
    <text evidence="3">The sequence shown here is derived from an EMBL/GenBank/DDBJ whole genome shotgun (WGS) entry which is preliminary data.</text>
</comment>
<dbReference type="GO" id="GO:0045944">
    <property type="term" value="P:positive regulation of transcription by RNA polymerase II"/>
    <property type="evidence" value="ECO:0007669"/>
    <property type="project" value="TreeGrafter"/>
</dbReference>
<reference evidence="3 4" key="1">
    <citation type="journal article" date="2023" name="IMA Fungus">
        <title>Comparative genomic study of the Penicillium genus elucidates a diverse pangenome and 15 lateral gene transfer events.</title>
        <authorList>
            <person name="Petersen C."/>
            <person name="Sorensen T."/>
            <person name="Nielsen M.R."/>
            <person name="Sondergaard T.E."/>
            <person name="Sorensen J.L."/>
            <person name="Fitzpatrick D.A."/>
            <person name="Frisvad J.C."/>
            <person name="Nielsen K.L."/>
        </authorList>
    </citation>
    <scope>NUCLEOTIDE SEQUENCE [LARGE SCALE GENOMIC DNA]</scope>
    <source>
        <strain evidence="3 4">IBT 35679</strain>
    </source>
</reference>
<dbReference type="GO" id="GO:0005634">
    <property type="term" value="C:nucleus"/>
    <property type="evidence" value="ECO:0007669"/>
    <property type="project" value="UniProtKB-SubCell"/>
</dbReference>
<keyword evidence="4" id="KW-1185">Reference proteome</keyword>
<comment type="subcellular location">
    <subcellularLocation>
        <location evidence="1">Nucleus</location>
    </subcellularLocation>
</comment>
<name>A0AAD6GJI9_9EURO</name>
<dbReference type="Pfam" id="PF11951">
    <property type="entry name" value="Fungal_trans_2"/>
    <property type="match status" value="1"/>
</dbReference>
<dbReference type="InterPro" id="IPR021858">
    <property type="entry name" value="Fun_TF"/>
</dbReference>